<keyword evidence="3" id="KW-1185">Reference proteome</keyword>
<evidence type="ECO:0000313" key="3">
    <source>
        <dbReference type="Proteomes" id="UP000286576"/>
    </source>
</evidence>
<feature type="signal peptide" evidence="1">
    <location>
        <begin position="1"/>
        <end position="21"/>
    </location>
</feature>
<evidence type="ECO:0000313" key="2">
    <source>
        <dbReference type="EMBL" id="RIV87660.1"/>
    </source>
</evidence>
<proteinExistence type="predicted"/>
<evidence type="ECO:0000256" key="1">
    <source>
        <dbReference type="SAM" id="SignalP"/>
    </source>
</evidence>
<dbReference type="EMBL" id="QXFL01000002">
    <property type="protein sequence ID" value="RIV87660.1"/>
    <property type="molecule type" value="Genomic_DNA"/>
</dbReference>
<comment type="caution">
    <text evidence="2">The sequence shown here is derived from an EMBL/GenBank/DDBJ whole genome shotgun (WGS) entry which is preliminary data.</text>
</comment>
<dbReference type="Proteomes" id="UP000286576">
    <property type="component" value="Unassembled WGS sequence"/>
</dbReference>
<gene>
    <name evidence="2" type="ORF">D2V07_04785</name>
</gene>
<protein>
    <submittedName>
        <fullName evidence="2">Uncharacterized protein</fullName>
    </submittedName>
</protein>
<dbReference type="OrthoDB" id="6306524at2"/>
<name>A0A418NUQ2_9SPHN</name>
<accession>A0A418NUQ2</accession>
<keyword evidence="1" id="KW-0732">Signal</keyword>
<reference evidence="2 3" key="1">
    <citation type="submission" date="2018-08" db="EMBL/GenBank/DDBJ databases">
        <title>Erythrobacter zhengii sp.nov., a bacterium isolated from deep-sea sediment.</title>
        <authorList>
            <person name="Fang C."/>
            <person name="Wu Y.-H."/>
            <person name="Sun C."/>
            <person name="Wang H."/>
            <person name="Cheng H."/>
            <person name="Meng F.-X."/>
            <person name="Wang C.-S."/>
            <person name="Xu X.-W."/>
        </authorList>
    </citation>
    <scope>NUCLEOTIDE SEQUENCE [LARGE SCALE GENOMIC DNA]</scope>
    <source>
        <strain evidence="2 3">V18</strain>
    </source>
</reference>
<dbReference type="AlphaFoldDB" id="A0A418NUQ2"/>
<organism evidence="2 3">
    <name type="scientific">Aurantiacibacter zhengii</name>
    <dbReference type="NCBI Taxonomy" id="2307003"/>
    <lineage>
        <taxon>Bacteria</taxon>
        <taxon>Pseudomonadati</taxon>
        <taxon>Pseudomonadota</taxon>
        <taxon>Alphaproteobacteria</taxon>
        <taxon>Sphingomonadales</taxon>
        <taxon>Erythrobacteraceae</taxon>
        <taxon>Aurantiacibacter</taxon>
    </lineage>
</organism>
<feature type="chain" id="PRO_5019540786" evidence="1">
    <location>
        <begin position="22"/>
        <end position="195"/>
    </location>
</feature>
<dbReference type="RefSeq" id="WP_119585302.1">
    <property type="nucleotide sequence ID" value="NZ_CAWODQ010000012.1"/>
</dbReference>
<sequence>MRKFGLLIAAALLIAPGSAMAHRLIDANEAVTVARSDLAVVPQIEWNRISQRPGSNAERWTLDGELLNDVLFFGEVASGDTLFREVNRRETPLPQFASDMLLVDLPDFVESSLRIAKGASTFTTTSVEPTQFLGQGGVRFEFETLGSDDLRRKGIAVATIIDGELFMMLYEAPSLYFFDRNRADFEQLVASAHLG</sequence>